<keyword evidence="5" id="KW-1185">Reference proteome</keyword>
<name>A0ABM7ZG93_9BACT</name>
<keyword evidence="3" id="KW-1133">Transmembrane helix</keyword>
<dbReference type="EMBL" id="AP025943">
    <property type="protein sequence ID" value="BDL43682.1"/>
    <property type="molecule type" value="Genomic_DNA"/>
</dbReference>
<evidence type="ECO:0000313" key="4">
    <source>
        <dbReference type="EMBL" id="BDL43682.1"/>
    </source>
</evidence>
<accession>A0ABM7ZG93</accession>
<dbReference type="InterPro" id="IPR048049">
    <property type="entry name" value="Amuc_1100-like"/>
</dbReference>
<keyword evidence="3" id="KW-0812">Transmembrane</keyword>
<feature type="region of interest" description="Disordered" evidence="2">
    <location>
        <begin position="245"/>
        <end position="277"/>
    </location>
</feature>
<sequence length="318" mass="34565">MSNWITDNKPAAMVAGVGLLLFLGLSVAGYMANSERSDLDKKIKSASQEIKSANAAAITPSHTSNKELEKELNRYAKAIGNLETAYKPFMASSVLAPTTPTAFQNELKAFRESLIASCKEKNIQITDTSSWLGFQLYSTQAPSVQATPTLTFEMKAINSLVNKLTDCGLTKFIKVYRSQLPIENPARNTEDEEDSDQKAPWTGMPLEIAFQGDRGSVLKAMNAITDSQEYLFTVNSIRIRNERMMPPPITNPAAAQPASAQPQTGAASLTPAGEAAAPAEPPIQQIIKPYMGKEQVMVQVSLNLVHFAQPKAQEPSED</sequence>
<evidence type="ECO:0000256" key="1">
    <source>
        <dbReference type="SAM" id="Coils"/>
    </source>
</evidence>
<dbReference type="Proteomes" id="UP001062263">
    <property type="component" value="Chromosome"/>
</dbReference>
<feature type="compositionally biased region" description="Low complexity" evidence="2">
    <location>
        <begin position="252"/>
        <end position="277"/>
    </location>
</feature>
<protein>
    <submittedName>
        <fullName evidence="4">Uncharacterized protein</fullName>
    </submittedName>
</protein>
<evidence type="ECO:0000256" key="3">
    <source>
        <dbReference type="SAM" id="Phobius"/>
    </source>
</evidence>
<dbReference type="RefSeq" id="WP_215434161.1">
    <property type="nucleotide sequence ID" value="NZ_AP025943.1"/>
</dbReference>
<feature type="coiled-coil region" evidence="1">
    <location>
        <begin position="36"/>
        <end position="85"/>
    </location>
</feature>
<proteinExistence type="predicted"/>
<reference evidence="4" key="1">
    <citation type="submission" date="2022-06" db="EMBL/GenBank/DDBJ databases">
        <title>Akkermansia biwalacus sp. nov., an anaerobic mucin-degrading bacterium isolated from human intestine.</title>
        <authorList>
            <person name="Kobayashi Y."/>
            <person name="Inoue S."/>
            <person name="Kawahara T."/>
            <person name="Kohda N."/>
        </authorList>
    </citation>
    <scope>NUCLEOTIDE SEQUENCE</scope>
    <source>
        <strain evidence="4">WON2089</strain>
    </source>
</reference>
<keyword evidence="1" id="KW-0175">Coiled coil</keyword>
<gene>
    <name evidence="4" type="ORF">Abiwalacus_12560</name>
</gene>
<feature type="transmembrane region" description="Helical" evidence="3">
    <location>
        <begin position="12"/>
        <end position="32"/>
    </location>
</feature>
<dbReference type="NCBIfam" id="NF038287">
    <property type="entry name" value="Amuc_1100_fam"/>
    <property type="match status" value="1"/>
</dbReference>
<evidence type="ECO:0000256" key="2">
    <source>
        <dbReference type="SAM" id="MobiDB-lite"/>
    </source>
</evidence>
<keyword evidence="3" id="KW-0472">Membrane</keyword>
<organism evidence="4 5">
    <name type="scientific">Akkermansia biwaensis</name>
    <dbReference type="NCBI Taxonomy" id="2946555"/>
    <lineage>
        <taxon>Bacteria</taxon>
        <taxon>Pseudomonadati</taxon>
        <taxon>Verrucomicrobiota</taxon>
        <taxon>Verrucomicrobiia</taxon>
        <taxon>Verrucomicrobiales</taxon>
        <taxon>Akkermansiaceae</taxon>
        <taxon>Akkermansia</taxon>
    </lineage>
</organism>
<evidence type="ECO:0000313" key="5">
    <source>
        <dbReference type="Proteomes" id="UP001062263"/>
    </source>
</evidence>